<dbReference type="KEGG" id="msil:METEAL_36740"/>
<dbReference type="AlphaFoldDB" id="A0AA48GRS4"/>
<dbReference type="EMBL" id="AP027080">
    <property type="protein sequence ID" value="BDU74500.1"/>
    <property type="molecule type" value="Genomic_DNA"/>
</dbReference>
<proteinExistence type="predicted"/>
<protein>
    <recommendedName>
        <fullName evidence="1">DinB-like domain-containing protein</fullName>
    </recommendedName>
</protein>
<dbReference type="Proteomes" id="UP001238179">
    <property type="component" value="Chromosome"/>
</dbReference>
<dbReference type="Pfam" id="PF12867">
    <property type="entry name" value="DinB_2"/>
    <property type="match status" value="1"/>
</dbReference>
<name>A0AA48GRS4_9BACT</name>
<feature type="domain" description="DinB-like" evidence="1">
    <location>
        <begin position="19"/>
        <end position="146"/>
    </location>
</feature>
<evidence type="ECO:0000313" key="3">
    <source>
        <dbReference type="Proteomes" id="UP001238179"/>
    </source>
</evidence>
<dbReference type="SUPFAM" id="SSF109854">
    <property type="entry name" value="DinB/YfiT-like putative metalloenzymes"/>
    <property type="match status" value="1"/>
</dbReference>
<organism evidence="2 3">
    <name type="scientific">Mesoterricola silvestris</name>
    <dbReference type="NCBI Taxonomy" id="2927979"/>
    <lineage>
        <taxon>Bacteria</taxon>
        <taxon>Pseudomonadati</taxon>
        <taxon>Acidobacteriota</taxon>
        <taxon>Holophagae</taxon>
        <taxon>Holophagales</taxon>
        <taxon>Holophagaceae</taxon>
        <taxon>Mesoterricola</taxon>
    </lineage>
</organism>
<evidence type="ECO:0000313" key="2">
    <source>
        <dbReference type="EMBL" id="BDU74500.1"/>
    </source>
</evidence>
<dbReference type="RefSeq" id="WP_316413176.1">
    <property type="nucleotide sequence ID" value="NZ_AP027080.1"/>
</dbReference>
<gene>
    <name evidence="2" type="ORF">METEAL_36740</name>
</gene>
<accession>A0AA48GRS4</accession>
<dbReference type="Gene3D" id="1.20.120.450">
    <property type="entry name" value="dinb family like domain"/>
    <property type="match status" value="1"/>
</dbReference>
<dbReference type="InterPro" id="IPR024775">
    <property type="entry name" value="DinB-like"/>
</dbReference>
<keyword evidence="3" id="KW-1185">Reference proteome</keyword>
<evidence type="ECO:0000259" key="1">
    <source>
        <dbReference type="Pfam" id="PF12867"/>
    </source>
</evidence>
<dbReference type="InterPro" id="IPR034660">
    <property type="entry name" value="DinB/YfiT-like"/>
</dbReference>
<reference evidence="3" key="1">
    <citation type="journal article" date="2023" name="Int. J. Syst. Evol. Microbiol.">
        <title>Mesoterricola silvestris gen. nov., sp. nov., Mesoterricola sediminis sp. nov., Geothrix oryzae sp. nov., Geothrix edaphica sp. nov., Geothrix rubra sp. nov., and Geothrix limicola sp. nov., six novel members of Acidobacteriota isolated from soils.</title>
        <authorList>
            <person name="Itoh H."/>
            <person name="Sugisawa Y."/>
            <person name="Mise K."/>
            <person name="Xu Z."/>
            <person name="Kuniyasu M."/>
            <person name="Ushijima N."/>
            <person name="Kawano K."/>
            <person name="Kobayashi E."/>
            <person name="Shiratori Y."/>
            <person name="Masuda Y."/>
            <person name="Senoo K."/>
        </authorList>
    </citation>
    <scope>NUCLEOTIDE SEQUENCE [LARGE SCALE GENOMIC DNA]</scope>
    <source>
        <strain evidence="3">W79</strain>
    </source>
</reference>
<sequence>MLPEIATAARCYAVGDAFLTRLVGDFTEADWAVRDASGHDPRWLVGHLATYRNRVAAALGLPVETAPWEALFLRGTSPRDLPADLDIGAVAAAFHAAQAAMAAAWEGVTRETLAKPVGRTLPDGTTDVAGLVGFLAWHEAYHLGQLGIFRRLAGKPGAI</sequence>